<evidence type="ECO:0008006" key="3">
    <source>
        <dbReference type="Google" id="ProtNLM"/>
    </source>
</evidence>
<keyword evidence="2" id="KW-1185">Reference proteome</keyword>
<proteinExistence type="predicted"/>
<organism evidence="1 2">
    <name type="scientific">Virgibacillus natechei</name>
    <dbReference type="NCBI Taxonomy" id="1216297"/>
    <lineage>
        <taxon>Bacteria</taxon>
        <taxon>Bacillati</taxon>
        <taxon>Bacillota</taxon>
        <taxon>Bacilli</taxon>
        <taxon>Bacillales</taxon>
        <taxon>Bacillaceae</taxon>
        <taxon>Virgibacillus</taxon>
    </lineage>
</organism>
<dbReference type="InterPro" id="IPR054224">
    <property type="entry name" value="DUF6944"/>
</dbReference>
<reference evidence="1 2" key="1">
    <citation type="submission" date="2021-03" db="EMBL/GenBank/DDBJ databases">
        <title>Genomic Encyclopedia of Type Strains, Phase IV (KMG-IV): sequencing the most valuable type-strain genomes for metagenomic binning, comparative biology and taxonomic classification.</title>
        <authorList>
            <person name="Goeker M."/>
        </authorList>
    </citation>
    <scope>NUCLEOTIDE SEQUENCE [LARGE SCALE GENOMIC DNA]</scope>
    <source>
        <strain evidence="1 2">DSM 25609</strain>
    </source>
</reference>
<dbReference type="Proteomes" id="UP001519345">
    <property type="component" value="Unassembled WGS sequence"/>
</dbReference>
<evidence type="ECO:0000313" key="2">
    <source>
        <dbReference type="Proteomes" id="UP001519345"/>
    </source>
</evidence>
<name>A0ABS4IHR2_9BACI</name>
<dbReference type="RefSeq" id="WP_209463595.1">
    <property type="nucleotide sequence ID" value="NZ_CP110224.1"/>
</dbReference>
<comment type="caution">
    <text evidence="1">The sequence shown here is derived from an EMBL/GenBank/DDBJ whole genome shotgun (WGS) entry which is preliminary data.</text>
</comment>
<evidence type="ECO:0000313" key="1">
    <source>
        <dbReference type="EMBL" id="MBP1970471.1"/>
    </source>
</evidence>
<protein>
    <recommendedName>
        <fullName evidence="3">Secreted protein</fullName>
    </recommendedName>
</protein>
<gene>
    <name evidence="1" type="ORF">J2Z83_002592</name>
</gene>
<dbReference type="Pfam" id="PF22116">
    <property type="entry name" value="DUF6944"/>
    <property type="match status" value="1"/>
</dbReference>
<sequence>MDDQSIAIFGAWTIAIGTTISAVADTPSKSIDPDFLTHLNTWGNVLQASGSALIADTQVHPSLDKFGNQMEATGNLTNVAAFLIDVSEEAQLALNSKGDLLQAVGGSISLADTLNETPTEENFYNIYGSLLEIIGNSMQSIASIKELRGIGGQLVNTIGSWIQAIGATITAIGATKYS</sequence>
<dbReference type="EMBL" id="JAGGKX010000013">
    <property type="protein sequence ID" value="MBP1970471.1"/>
    <property type="molecule type" value="Genomic_DNA"/>
</dbReference>
<accession>A0ABS4IHR2</accession>